<gene>
    <name evidence="2" type="ORF">GCM10009544_59310</name>
</gene>
<feature type="compositionally biased region" description="Polar residues" evidence="1">
    <location>
        <begin position="85"/>
        <end position="95"/>
    </location>
</feature>
<proteinExistence type="predicted"/>
<keyword evidence="3" id="KW-1185">Reference proteome</keyword>
<feature type="compositionally biased region" description="Low complexity" evidence="1">
    <location>
        <begin position="14"/>
        <end position="27"/>
    </location>
</feature>
<accession>A0ABP3L0C8</accession>
<name>A0ABP3L0C8_9ACTN</name>
<reference evidence="3" key="1">
    <citation type="journal article" date="2019" name="Int. J. Syst. Evol. Microbiol.">
        <title>The Global Catalogue of Microorganisms (GCM) 10K type strain sequencing project: providing services to taxonomists for standard genome sequencing and annotation.</title>
        <authorList>
            <consortium name="The Broad Institute Genomics Platform"/>
            <consortium name="The Broad Institute Genome Sequencing Center for Infectious Disease"/>
            <person name="Wu L."/>
            <person name="Ma J."/>
        </authorList>
    </citation>
    <scope>NUCLEOTIDE SEQUENCE [LARGE SCALE GENOMIC DNA]</scope>
    <source>
        <strain evidence="3">JCM 10649</strain>
    </source>
</reference>
<dbReference type="EMBL" id="BAAAHB010000116">
    <property type="protein sequence ID" value="GAA0490517.1"/>
    <property type="molecule type" value="Genomic_DNA"/>
</dbReference>
<comment type="caution">
    <text evidence="2">The sequence shown here is derived from an EMBL/GenBank/DDBJ whole genome shotgun (WGS) entry which is preliminary data.</text>
</comment>
<dbReference type="Proteomes" id="UP001499895">
    <property type="component" value="Unassembled WGS sequence"/>
</dbReference>
<organism evidence="2 3">
    <name type="scientific">Streptomyces stramineus</name>
    <dbReference type="NCBI Taxonomy" id="173861"/>
    <lineage>
        <taxon>Bacteria</taxon>
        <taxon>Bacillati</taxon>
        <taxon>Actinomycetota</taxon>
        <taxon>Actinomycetes</taxon>
        <taxon>Kitasatosporales</taxon>
        <taxon>Streptomycetaceae</taxon>
        <taxon>Streptomyces</taxon>
    </lineage>
</organism>
<evidence type="ECO:0000256" key="1">
    <source>
        <dbReference type="SAM" id="MobiDB-lite"/>
    </source>
</evidence>
<sequence>MIAAGPADGRSGTAAHAAGGRPPARRGGNPGPVLSPFPGAVPRTPRAREVAPGSGQGRVRGRTPAAAVAGHPPPARQCCPHRNFTHTPSRSINRD</sequence>
<evidence type="ECO:0000313" key="3">
    <source>
        <dbReference type="Proteomes" id="UP001499895"/>
    </source>
</evidence>
<protein>
    <submittedName>
        <fullName evidence="2">Uncharacterized protein</fullName>
    </submittedName>
</protein>
<evidence type="ECO:0000313" key="2">
    <source>
        <dbReference type="EMBL" id="GAA0490517.1"/>
    </source>
</evidence>
<feature type="region of interest" description="Disordered" evidence="1">
    <location>
        <begin position="1"/>
        <end position="95"/>
    </location>
</feature>